<dbReference type="SUPFAM" id="SSF49265">
    <property type="entry name" value="Fibronectin type III"/>
    <property type="match status" value="1"/>
</dbReference>
<comment type="caution">
    <text evidence="3">The sequence shown here is derived from an EMBL/GenBank/DDBJ whole genome shotgun (WGS) entry which is preliminary data.</text>
</comment>
<dbReference type="InterPro" id="IPR026341">
    <property type="entry name" value="T9SS_type_B"/>
</dbReference>
<evidence type="ECO:0000313" key="3">
    <source>
        <dbReference type="EMBL" id="MEE1943970.1"/>
    </source>
</evidence>
<dbReference type="InterPro" id="IPR036116">
    <property type="entry name" value="FN3_sf"/>
</dbReference>
<organism evidence="3 4">
    <name type="scientific">Pedobacter albus</name>
    <dbReference type="NCBI Taxonomy" id="3113905"/>
    <lineage>
        <taxon>Bacteria</taxon>
        <taxon>Pseudomonadati</taxon>
        <taxon>Bacteroidota</taxon>
        <taxon>Sphingobacteriia</taxon>
        <taxon>Sphingobacteriales</taxon>
        <taxon>Sphingobacteriaceae</taxon>
        <taxon>Pedobacter</taxon>
    </lineage>
</organism>
<feature type="domain" description="Fibronectin type-III" evidence="2">
    <location>
        <begin position="484"/>
        <end position="577"/>
    </location>
</feature>
<proteinExistence type="predicted"/>
<evidence type="ECO:0000259" key="2">
    <source>
        <dbReference type="PROSITE" id="PS50853"/>
    </source>
</evidence>
<dbReference type="Gene3D" id="3.30.160.710">
    <property type="match status" value="2"/>
</dbReference>
<dbReference type="Pfam" id="PF19081">
    <property type="entry name" value="Ig_7"/>
    <property type="match status" value="1"/>
</dbReference>
<accession>A0ABU7I3D8</accession>
<protein>
    <submittedName>
        <fullName evidence="3">MBG domain-containing protein</fullName>
    </submittedName>
</protein>
<dbReference type="EMBL" id="JAZDQT010000001">
    <property type="protein sequence ID" value="MEE1943970.1"/>
    <property type="molecule type" value="Genomic_DNA"/>
</dbReference>
<gene>
    <name evidence="3" type="ORF">VRU48_02545</name>
</gene>
<dbReference type="Pfam" id="PF13585">
    <property type="entry name" value="CHU_C"/>
    <property type="match status" value="1"/>
</dbReference>
<dbReference type="InterPro" id="IPR041286">
    <property type="entry name" value="MBG_2"/>
</dbReference>
<dbReference type="InterPro" id="IPR003961">
    <property type="entry name" value="FN3_dom"/>
</dbReference>
<keyword evidence="1" id="KW-0732">Signal</keyword>
<dbReference type="RefSeq" id="WP_330106355.1">
    <property type="nucleotide sequence ID" value="NZ_JAZDQT010000001.1"/>
</dbReference>
<dbReference type="NCBIfam" id="TIGR04131">
    <property type="entry name" value="Bac_Flav_CTERM"/>
    <property type="match status" value="1"/>
</dbReference>
<keyword evidence="4" id="KW-1185">Reference proteome</keyword>
<evidence type="ECO:0000313" key="4">
    <source>
        <dbReference type="Proteomes" id="UP001336835"/>
    </source>
</evidence>
<name>A0ABU7I3D8_9SPHI</name>
<feature type="chain" id="PRO_5045293696" evidence="1">
    <location>
        <begin position="21"/>
        <end position="2675"/>
    </location>
</feature>
<sequence length="2675" mass="270308">MKKNLTLFLLLLLLCLNSRAQTTQTFNYTGSQQTFVVPGCVSEITITVYGGKGANGGGSSVGAQGGAGGFGAKVKGTFSVTPGQTFSLYVGGAANGASGGYNGGGSGNTGGQGGGAGGGASDVRLNGVDPSNRIIVAGGGGGGGNAGCHQGSFNGGNGGAGGLAGSNGVDATNGGGGGGGGGIVGGLQAGGVHSEVGCHAGYVGIDGSTGSGAIGGAGGLGSGGLNLCSSIGLSGIGGGGGGGGYLGGGGGAGGSGSTPSCQTLASGGGGGGAGGSNYLDAAFTNTSTEISTFTDGLIEITYTVNTPAPLPAGSTAQNIYVSGTLADLQVTGTNLKWYDASAAGNLLPSTTALVNGTTYYVTQTIGNCESASRLAVTVTILPNPVVSISRLNTSPTNAASVNYRVVFTAPVTGVDASDFTLVSTGVTGASIGTPTGTGTTWDVPITGIVGEGSLRLDFTNIAGVVPNAQAVFTSGEVYSIDRIAPVLPTGLVATKGNQQNVLNWNANIESDLASYKVYGGTSASPTTLLQTIASGTTSYTHTGLTNGTTYYYRITALDALGNESTATADVSATPQAPQTITFAATAQANYGDADFDLGAVATSGLQVVYTTSDANVATIVVGKLHIVGAGTVSVYANQPGNNAFTAAVQQTQTLTINKATLTYNATASSKAFGAVNPAFTGTVTGFKYGESQGTATTGTLTFGSTATTLSPAGSYPITGSGLSAANYLLVQAAGNSSAFTINKKAITVTVDAKTKTYGDTDPALTYTFSPALESGDSFTGNLSRNTGEAFGTYAITQNNLALSSNYDITFNGANLSIGKKAITVTADPKSKTYGDTDPALTYTFSPALVTGDSFNGALTRDAGESVNNYAIRQGSLDLGVNYNITYVGANLSVGTKTIAITATANSKTYGAADPALAYTFSPALVTGDSFSGALTRDAGESAGTYAIRQGGLSLSTNYTLNFTSADFTIGTKAIAVTATANGKTYGAADPALAYTFSPALVSGDSFSGALTRDAGETVGTYAIRQGSLSLNSNYVLNFATADLTIGKKAITVAVDAKTKTYGDTDPALTYTFSPALVSGDNFTGNLARNTGEAFGTYAITQNSLALSSNYDITFNGANLTIGKKAITVTVDAKTKTYGDTDPTLTYTFSPTLVSGDSFTGNLARNTGEAFGTYAITQNSLALNSNYDITFNGANLTIGKKAIAVTAAAKSKTYGDTDPALTYTFSPALVTGDSFSGALTRDAGETVGAYTIKQGSLALSTNYDLTYTGDNLTIGTKTIAVTATANNKTYGAADPALAYTFSPALVTGDSFSGALSRDAGESAGTYAIRQGGLSLNANYVLNFTSADFTIGTKTIAVTATANSKIYGAADPALAYTFSPALVSGDSFSGALTRDAGETVGTYAIRQGSLSLNSNYVLNFATADLTIGKKTVAIAVDAKSKIYGAADPALTYTFSPALVTGDSFSGALTRDAGETVGTYAIRQGSLALNTNYNLAYTGENLTIGKKAIVLTVDAKAKTYGDIDPALTYTFSPALVTGDSFSGALTRDAGESVGGYAIRQGSLALSTNYDLTYNGANLVIAKKAIAVTVAAKNKTYGDVDPALTYTFSPALVTGDSFSGALTRDAGEAVGTYAIRQGSLTLSTNYDLTYTGENLTIGKKTIAVTAVAQSKTYGDTDPALTYTFSPTLVTGDSFTGSLSRAAGEDVGTYAIAQGTLALSNNYILNYTGANLSIGAKTIAVMAVAQNKTYGDIDPALTYTFSPALVTGDSFSGSLTRDAGENVGTYAIKQGNLALSGNYALTYTGANLVIGAKAIAVTAATKSKTYGDVDPALTYTFSPTLVTGDSFNGALTRDAGENVGTYAIKQGSLALSGNYALTYTGANLTIGAKAIAITAAAKSKTYGDADPALTYTFSPALVSGDSFSGSLTRDAGENVGTYAIKQGSLALSGNYALTYTGDNLAIGAKAIAVTAAAKSKTYGDVDPALTYTFSPALVSGDSFSGSLARDAGENVGTYAIKQGSLALSSNYALTYTGANLTIGAKTIAVTVASKNKIYNDVDPALTYTFSPALVTGDSFSGSLTRDAGENVGTYAIKQGSLTLSGNYTLTFTGANLTIGAKTIAVTAAAKNKTYGDVDPALTYTFSPTLVTGDSFSGALTRDAGENVGTYAIKQGSLALSSNYALTYTGANLVIGTKAIAVIADTKSKTYGDVDPALTYTFSPALVSGDSFNGALTRDAGENIGTYAIKQGSLALSSNYALTYTGANLSIGKKTITVTVAAKAKTYGDVDPALTYTFSPALASGDSFSGALNRDAGENAGTYAIKQNTLALSNNYVLNYAGANLSIAKKALDVTAAGLSRNYNGQTFTGGNGVTYAGFITGDNAGNSLTGTLAYAGNAQGAINAGTYSITPGGLTSANYQLNFVSGTLTVNKVALTAKADDKARCFGQQNPAFTITYSGFVNGESASALGTAPSVTTPANASSPAGGYALTVAGGLATNYTFQYQNGTLTINVLPGVMIVSSKGNTISKGTTTQLNASGGTTYTWANASGIISGQNTATLSVRPSVTTTYTVTASNPTGCSDVKSITIEVIEDFKVEATNILSPNGDGVNDKWVVENIDFYPNNEVKIFDKSGRILYSKKGYDNSWEGTVNGTPLSEGTYFYIIDFGPGKLKQKGFITIVRQSK</sequence>
<dbReference type="InterPro" id="IPR013783">
    <property type="entry name" value="Ig-like_fold"/>
</dbReference>
<dbReference type="Gene3D" id="2.60.40.10">
    <property type="entry name" value="Immunoglobulins"/>
    <property type="match status" value="1"/>
</dbReference>
<reference evidence="3 4" key="1">
    <citation type="submission" date="2024-01" db="EMBL/GenBank/DDBJ databases">
        <title>Pedobacter sp. nov., isolated from fresh soil.</title>
        <authorList>
            <person name="Le N.T.T."/>
        </authorList>
    </citation>
    <scope>NUCLEOTIDE SEQUENCE [LARGE SCALE GENOMIC DNA]</scope>
    <source>
        <strain evidence="3 4">KR3-3</strain>
    </source>
</reference>
<dbReference type="Pfam" id="PF18676">
    <property type="entry name" value="MBG_2"/>
    <property type="match status" value="24"/>
</dbReference>
<feature type="signal peptide" evidence="1">
    <location>
        <begin position="1"/>
        <end position="20"/>
    </location>
</feature>
<dbReference type="InterPro" id="IPR044023">
    <property type="entry name" value="Ig_7"/>
</dbReference>
<evidence type="ECO:0000256" key="1">
    <source>
        <dbReference type="SAM" id="SignalP"/>
    </source>
</evidence>
<dbReference type="CDD" id="cd00063">
    <property type="entry name" value="FN3"/>
    <property type="match status" value="1"/>
</dbReference>
<dbReference type="PROSITE" id="PS50853">
    <property type="entry name" value="FN3"/>
    <property type="match status" value="1"/>
</dbReference>
<dbReference type="Proteomes" id="UP001336835">
    <property type="component" value="Unassembled WGS sequence"/>
</dbReference>